<feature type="domain" description="Integrase catalytic" evidence="9">
    <location>
        <begin position="1"/>
        <end position="90"/>
    </location>
</feature>
<dbReference type="AlphaFoldDB" id="A0A803Q474"/>
<dbReference type="InterPro" id="IPR036259">
    <property type="entry name" value="MFS_trans_sf"/>
</dbReference>
<evidence type="ECO:0000313" key="11">
    <source>
        <dbReference type="Proteomes" id="UP000596661"/>
    </source>
</evidence>
<dbReference type="InterPro" id="IPR036397">
    <property type="entry name" value="RNaseH_sf"/>
</dbReference>
<dbReference type="InterPro" id="IPR012337">
    <property type="entry name" value="RNaseH-like_sf"/>
</dbReference>
<feature type="transmembrane region" description="Helical" evidence="7">
    <location>
        <begin position="721"/>
        <end position="740"/>
    </location>
</feature>
<feature type="transmembrane region" description="Helical" evidence="7">
    <location>
        <begin position="952"/>
        <end position="979"/>
    </location>
</feature>
<evidence type="ECO:0000313" key="10">
    <source>
        <dbReference type="EnsemblPlants" id="cds.evm.model.07.1887"/>
    </source>
</evidence>
<dbReference type="SUPFAM" id="SSF53098">
    <property type="entry name" value="Ribonuclease H-like"/>
    <property type="match status" value="1"/>
</dbReference>
<keyword evidence="5 7" id="KW-0472">Membrane</keyword>
<dbReference type="PANTHER" id="PTHR23504">
    <property type="entry name" value="MAJOR FACILITATOR SUPERFAMILY DOMAIN-CONTAINING PROTEIN 10"/>
    <property type="match status" value="1"/>
</dbReference>
<feature type="transmembrane region" description="Helical" evidence="7">
    <location>
        <begin position="696"/>
        <end position="715"/>
    </location>
</feature>
<feature type="transmembrane region" description="Helical" evidence="7">
    <location>
        <begin position="991"/>
        <end position="1017"/>
    </location>
</feature>
<dbReference type="InterPro" id="IPR043502">
    <property type="entry name" value="DNA/RNA_pol_sf"/>
</dbReference>
<dbReference type="PROSITE" id="PS50994">
    <property type="entry name" value="INTEGRASE"/>
    <property type="match status" value="1"/>
</dbReference>
<evidence type="ECO:0000256" key="2">
    <source>
        <dbReference type="ARBA" id="ARBA00022448"/>
    </source>
</evidence>
<evidence type="ECO:0000256" key="6">
    <source>
        <dbReference type="SAM" id="MobiDB-lite"/>
    </source>
</evidence>
<reference evidence="10" key="1">
    <citation type="submission" date="2018-11" db="EMBL/GenBank/DDBJ databases">
        <authorList>
            <person name="Grassa J C."/>
        </authorList>
    </citation>
    <scope>NUCLEOTIDE SEQUENCE [LARGE SCALE GENOMIC DNA]</scope>
</reference>
<evidence type="ECO:0000256" key="3">
    <source>
        <dbReference type="ARBA" id="ARBA00022692"/>
    </source>
</evidence>
<dbReference type="InterPro" id="IPR001584">
    <property type="entry name" value="Integrase_cat-core"/>
</dbReference>
<keyword evidence="4 7" id="KW-1133">Transmembrane helix</keyword>
<evidence type="ECO:0000259" key="8">
    <source>
        <dbReference type="PROSITE" id="PS50850"/>
    </source>
</evidence>
<dbReference type="InterPro" id="IPR057670">
    <property type="entry name" value="SH3_retrovirus"/>
</dbReference>
<dbReference type="GO" id="GO:0022857">
    <property type="term" value="F:transmembrane transporter activity"/>
    <property type="evidence" value="ECO:0007669"/>
    <property type="project" value="InterPro"/>
</dbReference>
<evidence type="ECO:0000256" key="4">
    <source>
        <dbReference type="ARBA" id="ARBA00022989"/>
    </source>
</evidence>
<reference evidence="10" key="2">
    <citation type="submission" date="2021-03" db="UniProtKB">
        <authorList>
            <consortium name="EnsemblPlants"/>
        </authorList>
    </citation>
    <scope>IDENTIFICATION</scope>
</reference>
<comment type="subcellular location">
    <subcellularLocation>
        <location evidence="1">Membrane</location>
        <topology evidence="1">Multi-pass membrane protein</topology>
    </subcellularLocation>
</comment>
<feature type="transmembrane region" description="Helical" evidence="7">
    <location>
        <begin position="1032"/>
        <end position="1055"/>
    </location>
</feature>
<dbReference type="Gramene" id="evm.model.07.1887">
    <property type="protein sequence ID" value="cds.evm.model.07.1887"/>
    <property type="gene ID" value="evm.TU.07.1887"/>
</dbReference>
<organism evidence="10 11">
    <name type="scientific">Cannabis sativa</name>
    <name type="common">Hemp</name>
    <name type="synonym">Marijuana</name>
    <dbReference type="NCBI Taxonomy" id="3483"/>
    <lineage>
        <taxon>Eukaryota</taxon>
        <taxon>Viridiplantae</taxon>
        <taxon>Streptophyta</taxon>
        <taxon>Embryophyta</taxon>
        <taxon>Tracheophyta</taxon>
        <taxon>Spermatophyta</taxon>
        <taxon>Magnoliopsida</taxon>
        <taxon>eudicotyledons</taxon>
        <taxon>Gunneridae</taxon>
        <taxon>Pentapetalae</taxon>
        <taxon>rosids</taxon>
        <taxon>fabids</taxon>
        <taxon>Rosales</taxon>
        <taxon>Cannabaceae</taxon>
        <taxon>Cannabis</taxon>
    </lineage>
</organism>
<dbReference type="InterPro" id="IPR011701">
    <property type="entry name" value="MFS"/>
</dbReference>
<dbReference type="EnsemblPlants" id="evm.model.07.1887">
    <property type="protein sequence ID" value="cds.evm.model.07.1887"/>
    <property type="gene ID" value="evm.TU.07.1887"/>
</dbReference>
<dbReference type="GO" id="GO:0003676">
    <property type="term" value="F:nucleic acid binding"/>
    <property type="evidence" value="ECO:0007669"/>
    <property type="project" value="InterPro"/>
</dbReference>
<dbReference type="Pfam" id="PF25597">
    <property type="entry name" value="SH3_retrovirus"/>
    <property type="match status" value="1"/>
</dbReference>
<proteinExistence type="predicted"/>
<keyword evidence="3 7" id="KW-0812">Transmembrane</keyword>
<evidence type="ECO:0000256" key="7">
    <source>
        <dbReference type="SAM" id="Phobius"/>
    </source>
</evidence>
<dbReference type="PROSITE" id="PS50850">
    <property type="entry name" value="MFS"/>
    <property type="match status" value="1"/>
</dbReference>
<dbReference type="Proteomes" id="UP000596661">
    <property type="component" value="Chromosome 7"/>
</dbReference>
<dbReference type="InterPro" id="IPR020846">
    <property type="entry name" value="MFS_dom"/>
</dbReference>
<feature type="transmembrane region" description="Helical" evidence="7">
    <location>
        <begin position="900"/>
        <end position="916"/>
    </location>
</feature>
<dbReference type="Pfam" id="PF07727">
    <property type="entry name" value="RVT_2"/>
    <property type="match status" value="1"/>
</dbReference>
<keyword evidence="11" id="KW-1185">Reference proteome</keyword>
<accession>A0A803Q474</accession>
<dbReference type="SUPFAM" id="SSF103473">
    <property type="entry name" value="MFS general substrate transporter"/>
    <property type="match status" value="1"/>
</dbReference>
<dbReference type="CDD" id="cd17330">
    <property type="entry name" value="MFS_SLC46_TetA_like"/>
    <property type="match status" value="1"/>
</dbReference>
<dbReference type="Gene3D" id="1.20.1250.20">
    <property type="entry name" value="MFS general substrate transporter like domains"/>
    <property type="match status" value="1"/>
</dbReference>
<dbReference type="InterPro" id="IPR013103">
    <property type="entry name" value="RVT_2"/>
</dbReference>
<sequence>MHAPELVFKDLFAQLGILHDFTCIETPEQNAIAERKHQHLLNVARALFFQAKLPIKFWSECIMTATFLINRTPTPLLQNKTPYELLFGTTPDYSNLRNFGCLVFASTLTAHRTKFAPREKSCVFLGYPQGVKGYKLYDLNSKQIFISRNVIFHEHIYPFKTLNTDHNVIDPFSNMVFPSPIISNTPISDFPTDIHLNDNTDDNMQEPITETIDTSASVPVDHNTDPPTTEVPLRRTSRQSKPLAYLKDYECHSILQDQKSTPHPLSKFISYDKLSDTHRAFILAVTALFEPRNYKQARQHKIWNQAMQTELYALLKNKTWTYVKLPPNKRVIGCRWVYKIKYNSDGSVERCKARLVAQGFSQQEGLDFFDTFSPVAKMVTFKLLLAISAIQNWHTLQIDINNAFLNGDLNEEVYMVLPPGLSLGNTVDNDSTLVCKLNKSIYGLKQSSRQWYKKLSDALIMEGFQQSQADYTLFTKGSGNNFIALLVYVDDIIIAGPNNQLLHQLQDSLHNQFKLKALGPLKYFPGFEIARSPEGIFLSQRKYTLQLLTDTGFTGSKPAKTPMDPKARLDDTEGTTLEDPSAYRQLVGRVLYLTLSRPDITYAVNILSQFMASPRTPHMQAVHHLLRYLKRCPGQALPISSLFPFLYFMIRDFGIAKKDEDIGYYAGAVGCAFMFGRFLTSIFWGMIADRYGRKPVLIFGTISVVIFNTLFGLSTNFWMAISTRFLLGSLCGILGPMRAYASEICRKEYQALGMSIISTAWGIGLVIGPALGGFLAQPAEKFPRIFSKESLFGRFPYFLPCLVISTFALVVTILCYWLPETLHFHCKKDEENLEEDNDMGKCNHPQKQSLYKNWPLMSSIMVYCVFQLQDMAYSEIFPLWAVSPKKYGGLSYSSEQVGEVLAISGFAMLVFQLFLYPSIERSFGPVHLARIGAVITIVVLSSYPFIAKFSGLTLTLLVDLAAMLKNVISVCITTGLFLLQNRAVSQSQRGAANGISMAAMSLFKAIGPAGGGVIFSWAQNHQNGSFLPGDHLVFFILNVVEFIAFAMTFKPFLVLTDVT</sequence>
<feature type="transmembrane region" description="Helical" evidence="7">
    <location>
        <begin position="928"/>
        <end position="946"/>
    </location>
</feature>
<keyword evidence="2" id="KW-0813">Transport</keyword>
<feature type="transmembrane region" description="Helical" evidence="7">
    <location>
        <begin position="662"/>
        <end position="684"/>
    </location>
</feature>
<name>A0A803Q474_CANSA</name>
<protein>
    <recommendedName>
        <fullName evidence="12">Major facilitator superfamily (MFS) profile domain-containing protein</fullName>
    </recommendedName>
</protein>
<dbReference type="PANTHER" id="PTHR23504:SF15">
    <property type="entry name" value="MAJOR FACILITATOR SUPERFAMILY (MFS) PROFILE DOMAIN-CONTAINING PROTEIN"/>
    <property type="match status" value="1"/>
</dbReference>
<evidence type="ECO:0008006" key="12">
    <source>
        <dbReference type="Google" id="ProtNLM"/>
    </source>
</evidence>
<dbReference type="SUPFAM" id="SSF56672">
    <property type="entry name" value="DNA/RNA polymerases"/>
    <property type="match status" value="1"/>
</dbReference>
<dbReference type="Pfam" id="PF07690">
    <property type="entry name" value="MFS_1"/>
    <property type="match status" value="1"/>
</dbReference>
<evidence type="ECO:0000259" key="9">
    <source>
        <dbReference type="PROSITE" id="PS50994"/>
    </source>
</evidence>
<feature type="transmembrane region" description="Helical" evidence="7">
    <location>
        <begin position="795"/>
        <end position="818"/>
    </location>
</feature>
<feature type="transmembrane region" description="Helical" evidence="7">
    <location>
        <begin position="860"/>
        <end position="880"/>
    </location>
</feature>
<dbReference type="GO" id="GO:0015074">
    <property type="term" value="P:DNA integration"/>
    <property type="evidence" value="ECO:0007669"/>
    <property type="project" value="InterPro"/>
</dbReference>
<evidence type="ECO:0000256" key="5">
    <source>
        <dbReference type="ARBA" id="ARBA00023136"/>
    </source>
</evidence>
<evidence type="ECO:0000256" key="1">
    <source>
        <dbReference type="ARBA" id="ARBA00004141"/>
    </source>
</evidence>
<feature type="domain" description="Major facilitator superfamily (MFS) profile" evidence="8">
    <location>
        <begin position="601"/>
        <end position="1059"/>
    </location>
</feature>
<dbReference type="GO" id="GO:0016020">
    <property type="term" value="C:membrane"/>
    <property type="evidence" value="ECO:0007669"/>
    <property type="project" value="UniProtKB-SubCell"/>
</dbReference>
<feature type="region of interest" description="Disordered" evidence="6">
    <location>
        <begin position="216"/>
        <end position="237"/>
    </location>
</feature>
<feature type="transmembrane region" description="Helical" evidence="7">
    <location>
        <begin position="752"/>
        <end position="775"/>
    </location>
</feature>
<dbReference type="EMBL" id="UZAU01000677">
    <property type="status" value="NOT_ANNOTATED_CDS"/>
    <property type="molecule type" value="Genomic_DNA"/>
</dbReference>
<dbReference type="Gene3D" id="3.30.420.10">
    <property type="entry name" value="Ribonuclease H-like superfamily/Ribonuclease H"/>
    <property type="match status" value="1"/>
</dbReference>